<evidence type="ECO:0000256" key="7">
    <source>
        <dbReference type="ARBA" id="ARBA00022989"/>
    </source>
</evidence>
<dbReference type="InParanoid" id="A0A3Q7NUF3"/>
<evidence type="ECO:0000256" key="12">
    <source>
        <dbReference type="SAM" id="Phobius"/>
    </source>
</evidence>
<evidence type="ECO:0000256" key="6">
    <source>
        <dbReference type="ARBA" id="ARBA00022919"/>
    </source>
</evidence>
<proteinExistence type="inferred from homology"/>
<evidence type="ECO:0000256" key="10">
    <source>
        <dbReference type="ARBA" id="ARBA00038370"/>
    </source>
</evidence>
<evidence type="ECO:0000256" key="3">
    <source>
        <dbReference type="ARBA" id="ARBA00004991"/>
    </source>
</evidence>
<evidence type="ECO:0000256" key="5">
    <source>
        <dbReference type="ARBA" id="ARBA00022824"/>
    </source>
</evidence>
<reference evidence="14" key="2">
    <citation type="submission" date="2025-08" db="UniProtKB">
        <authorList>
            <consortium name="RefSeq"/>
        </authorList>
    </citation>
    <scope>IDENTIFICATION</scope>
    <source>
        <tissue evidence="14">Blood</tissue>
    </source>
</reference>
<reference key="1">
    <citation type="submission" date="2019-01" db="UniProtKB">
        <authorList>
            <consortium name="RefSeq"/>
        </authorList>
    </citation>
    <scope>IDENTIFICATION</scope>
</reference>
<evidence type="ECO:0000313" key="14">
    <source>
        <dbReference type="RefSeq" id="XP_025724999.1"/>
    </source>
</evidence>
<dbReference type="InterPro" id="IPR051900">
    <property type="entry name" value="SPT_small_subunit"/>
</dbReference>
<keyword evidence="13" id="KW-1185">Reference proteome</keyword>
<feature type="transmembrane region" description="Helical" evidence="12">
    <location>
        <begin position="271"/>
        <end position="292"/>
    </location>
</feature>
<sequence length="307" mass="34388">MGRPNVRRSLKGECNSAGPFVCGKIWTFKSASPGGIIGLETDLKQAVIYRTHQIRGLFLAFSYRVPMATERADVRLATLRAPYSPSLHRSQLDLHSCGCQILHKYVFDERFWARLQVPIPPGRPRPAPAPRPHRGLNPRPPTAWRGEVGRARRGGAGKARRAGRGGALSRGRFSRSRGRGPERGKPGSGRVRRVAADGPMSAGARWRAGGPRGRGLEDANRRPAGQTDARPQRRRRAAGMALARAWKQMSWFYYQYLLVTALYMLEPWERTVFNSMLVSVVGMALYTGYVFMPQHIMAILHYFEIVQ</sequence>
<evidence type="ECO:0000256" key="2">
    <source>
        <dbReference type="ARBA" id="ARBA00004760"/>
    </source>
</evidence>
<keyword evidence="9 12" id="KW-0472">Membrane</keyword>
<dbReference type="GO" id="GO:0005789">
    <property type="term" value="C:endoplasmic reticulum membrane"/>
    <property type="evidence" value="ECO:0007669"/>
    <property type="project" value="UniProtKB-SubCell"/>
</dbReference>
<feature type="region of interest" description="Disordered" evidence="11">
    <location>
        <begin position="117"/>
        <end position="235"/>
    </location>
</feature>
<comment type="subcellular location">
    <subcellularLocation>
        <location evidence="1">Endoplasmic reticulum membrane</location>
        <topology evidence="1">Multi-pass membrane protein</topology>
    </subcellularLocation>
</comment>
<dbReference type="PANTHER" id="PTHR47084:SF1">
    <property type="entry name" value="SERINE PALMITOYLTRANSFERASE SMALL SUBUNIT A"/>
    <property type="match status" value="1"/>
</dbReference>
<organism evidence="13 14">
    <name type="scientific">Callorhinus ursinus</name>
    <name type="common">Northern fur seal</name>
    <dbReference type="NCBI Taxonomy" id="34884"/>
    <lineage>
        <taxon>Eukaryota</taxon>
        <taxon>Metazoa</taxon>
        <taxon>Chordata</taxon>
        <taxon>Craniata</taxon>
        <taxon>Vertebrata</taxon>
        <taxon>Euteleostomi</taxon>
        <taxon>Mammalia</taxon>
        <taxon>Eutheria</taxon>
        <taxon>Laurasiatheria</taxon>
        <taxon>Carnivora</taxon>
        <taxon>Caniformia</taxon>
        <taxon>Pinnipedia</taxon>
        <taxon>Otariidae</taxon>
        <taxon>Callorhinus</taxon>
    </lineage>
</organism>
<feature type="compositionally biased region" description="Pro residues" evidence="11">
    <location>
        <begin position="118"/>
        <end position="130"/>
    </location>
</feature>
<keyword evidence="6" id="KW-0746">Sphingolipid metabolism</keyword>
<evidence type="ECO:0000256" key="9">
    <source>
        <dbReference type="ARBA" id="ARBA00023136"/>
    </source>
</evidence>
<comment type="similarity">
    <text evidence="10">Belongs to the SPTSS family. SPTSSA subfamily.</text>
</comment>
<accession>A0A3Q7NUF3</accession>
<evidence type="ECO:0000256" key="11">
    <source>
        <dbReference type="SAM" id="MobiDB-lite"/>
    </source>
</evidence>
<dbReference type="Proteomes" id="UP000286641">
    <property type="component" value="Unplaced"/>
</dbReference>
<keyword evidence="4 12" id="KW-0812">Transmembrane</keyword>
<feature type="compositionally biased region" description="Basic residues" evidence="11">
    <location>
        <begin position="151"/>
        <end position="163"/>
    </location>
</feature>
<evidence type="ECO:0000313" key="13">
    <source>
        <dbReference type="Proteomes" id="UP000286641"/>
    </source>
</evidence>
<evidence type="ECO:0000256" key="4">
    <source>
        <dbReference type="ARBA" id="ARBA00022692"/>
    </source>
</evidence>
<gene>
    <name evidence="14" type="primary">SPTSSA</name>
</gene>
<dbReference type="UniPathway" id="UPA00222"/>
<evidence type="ECO:0000256" key="8">
    <source>
        <dbReference type="ARBA" id="ARBA00023098"/>
    </source>
</evidence>
<comment type="pathway">
    <text evidence="2">Lipid metabolism; sphingolipid metabolism.</text>
</comment>
<dbReference type="Pfam" id="PF11779">
    <property type="entry name" value="SPT_ssu-like"/>
    <property type="match status" value="1"/>
</dbReference>
<protein>
    <submittedName>
        <fullName evidence="14">Serine palmitoyltransferase small subunit A</fullName>
    </submittedName>
</protein>
<keyword evidence="5" id="KW-0256">Endoplasmic reticulum</keyword>
<dbReference type="RefSeq" id="XP_025724999.1">
    <property type="nucleotide sequence ID" value="XM_025869214.1"/>
</dbReference>
<dbReference type="GO" id="GO:0017059">
    <property type="term" value="C:serine palmitoyltransferase complex"/>
    <property type="evidence" value="ECO:0007669"/>
    <property type="project" value="TreeGrafter"/>
</dbReference>
<dbReference type="InterPro" id="IPR024512">
    <property type="entry name" value="Ser_palmitoyltrfase_ssu-like"/>
</dbReference>
<comment type="pathway">
    <text evidence="3">Sphingolipid metabolism.</text>
</comment>
<dbReference type="AlphaFoldDB" id="A0A3Q7NUF3"/>
<name>A0A3Q7NUF3_CALUR</name>
<dbReference type="GO" id="GO:0004758">
    <property type="term" value="F:serine C-palmitoyltransferase activity"/>
    <property type="evidence" value="ECO:0007669"/>
    <property type="project" value="TreeGrafter"/>
</dbReference>
<dbReference type="PANTHER" id="PTHR47084">
    <property type="entry name" value="SERINE PALMITOYLTRANSFERASE SMALL SUBUNIT A"/>
    <property type="match status" value="1"/>
</dbReference>
<evidence type="ECO:0000256" key="1">
    <source>
        <dbReference type="ARBA" id="ARBA00004477"/>
    </source>
</evidence>
<keyword evidence="7 12" id="KW-1133">Transmembrane helix</keyword>
<dbReference type="GO" id="GO:0046513">
    <property type="term" value="P:ceramide biosynthetic process"/>
    <property type="evidence" value="ECO:0007669"/>
    <property type="project" value="TreeGrafter"/>
</dbReference>
<keyword evidence="8" id="KW-0443">Lipid metabolism</keyword>